<dbReference type="STRING" id="269670.SAMN02982927_03554"/>
<name>A0A1I2WH94_9BACL</name>
<dbReference type="RefSeq" id="WP_177184861.1">
    <property type="nucleotide sequence ID" value="NZ_FOOY01000043.1"/>
</dbReference>
<reference evidence="2" key="1">
    <citation type="submission" date="2016-10" db="EMBL/GenBank/DDBJ databases">
        <authorList>
            <person name="Varghese N."/>
            <person name="Submissions S."/>
        </authorList>
    </citation>
    <scope>NUCLEOTIDE SEQUENCE [LARGE SCALE GENOMIC DNA]</scope>
    <source>
        <strain evidence="2">ATCC 700379</strain>
    </source>
</reference>
<accession>A0A1I2WH94</accession>
<evidence type="ECO:0000313" key="2">
    <source>
        <dbReference type="Proteomes" id="UP000198752"/>
    </source>
</evidence>
<keyword evidence="2" id="KW-1185">Reference proteome</keyword>
<dbReference type="EMBL" id="FOOY01000043">
    <property type="protein sequence ID" value="SFH00634.1"/>
    <property type="molecule type" value="Genomic_DNA"/>
</dbReference>
<proteinExistence type="predicted"/>
<dbReference type="AlphaFoldDB" id="A0A1I2WH94"/>
<sequence length="45" mass="5208">MSVKKEEIIELFERLNEDEKESTYNYLQFLASLNTEPEKAAVAAD</sequence>
<organism evidence="1 2">
    <name type="scientific">Sporolactobacillus nakayamae</name>
    <dbReference type="NCBI Taxonomy" id="269670"/>
    <lineage>
        <taxon>Bacteria</taxon>
        <taxon>Bacillati</taxon>
        <taxon>Bacillota</taxon>
        <taxon>Bacilli</taxon>
        <taxon>Bacillales</taxon>
        <taxon>Sporolactobacillaceae</taxon>
        <taxon>Sporolactobacillus</taxon>
    </lineage>
</organism>
<protein>
    <submittedName>
        <fullName evidence="1">Uncharacterized protein</fullName>
    </submittedName>
</protein>
<dbReference type="Proteomes" id="UP000198752">
    <property type="component" value="Unassembled WGS sequence"/>
</dbReference>
<gene>
    <name evidence="1" type="ORF">SAMN02982927_03554</name>
</gene>
<evidence type="ECO:0000313" key="1">
    <source>
        <dbReference type="EMBL" id="SFH00634.1"/>
    </source>
</evidence>